<dbReference type="InterPro" id="IPR005135">
    <property type="entry name" value="Endo/exonuclease/phosphatase"/>
</dbReference>
<dbReference type="InterPro" id="IPR036691">
    <property type="entry name" value="Endo/exonu/phosph_ase_sf"/>
</dbReference>
<dbReference type="PANTHER" id="PTHR47510:SF3">
    <property type="entry name" value="ENDO_EXONUCLEASE_PHOSPHATASE DOMAIN-CONTAINING PROTEIN"/>
    <property type="match status" value="1"/>
</dbReference>
<accession>A0A8C7YG70</accession>
<dbReference type="SUPFAM" id="SSF56672">
    <property type="entry name" value="DNA/RNA polymerases"/>
    <property type="match status" value="1"/>
</dbReference>
<dbReference type="GO" id="GO:0008168">
    <property type="term" value="F:methyltransferase activity"/>
    <property type="evidence" value="ECO:0007669"/>
    <property type="project" value="InterPro"/>
</dbReference>
<dbReference type="InterPro" id="IPR015095">
    <property type="entry name" value="AlkB_hom8_N"/>
</dbReference>
<keyword evidence="5" id="KW-1185">Reference proteome</keyword>
<feature type="signal peptide" evidence="2">
    <location>
        <begin position="1"/>
        <end position="24"/>
    </location>
</feature>
<reference evidence="4" key="2">
    <citation type="submission" date="2025-09" db="UniProtKB">
        <authorList>
            <consortium name="Ensembl"/>
        </authorList>
    </citation>
    <scope>IDENTIFICATION</scope>
</reference>
<sequence>MKTKLVEFALFLFIFSTLFDLTSGNSARNHGDGHIVYTRDQLLAFCDAPMLHRERPDVPRELRRRRRGTRAGALCRAKRRRYRPTVPSIVMGNVRSLPNKMDELTALTRHQREFRQASIMVFTETWLTALTPDSVVTVDGFQLMRADRTKESGKRKGGGLAVFVNNRWCKSTHITVKEQICSKDIELLAVSMRPFYLPREFSHVIVIATYIPPSANGDEACDVLHSVVNRLLTQSPNALLLISGDFNHAPPSSTLPTLTQYVSCPTRDNRTLDLLYANSKEAYTSTALPPLGRSDHNLVHLLPVYKPCVCRQPAVYRTVRTWTDETDEALKDCFETTVWEELCGPHGEDIDRLTDCITDYINFCVENTVPTRKVRCFSNNKPWITPEIKALLKEKKRAFKSGIKEELRAVQKELRRNIRQGKTSYKRKLEEKLQQNNVSGVWRGLRTITGYNEPSTQAEGDQTWVNDLNLFFNRFDQLPTLSPPLLHLTTPTPIVPHPDTSDDSARSPLTSPTPTLPLTKAQVRKQLSRTKARKASGPDGISPRLLRTCADELCGVMLYMFSLSLKLGKVPQLWKTSCVVPVPKTSRPTDFKDYRPVALTSHLMKTMERLVLTHLRPMVSQSMDPLQFAYQPGIGVEDAVIFLLDRALSHLDQTGSSVRVTFFDFSSAFNTIQPLLLRDKLVHMGVDQHLSAWMLDYLSNRLQYVRSRHCESDMIVCNTGAPQGTVLAPFLFTVYTADFMSSSASCHLQKFSDDSAVVGLIMDDDDREYRELIQNFVDWCQRNYLQINAGKTKELVVDFRRHTHSTIAPVNIQGRDIERVDSYKYLGVHLNNKLDWSHNTEALYKKGQSRLYLLRRLRSFGVQGSLLKTFYDSVVASAIFYGAVCWCSSISAAEKKRLEKLVKKASSVLGLPLDSMQEVGERRMVAKLSSMMENDAHPMYESVSSLCSSFSVRLRHPKCLKERHRRSFLPAAVRQYNLSCSQ</sequence>
<dbReference type="PANTHER" id="PTHR47510">
    <property type="entry name" value="REVERSE TRANSCRIPTASE DOMAIN-CONTAINING PROTEIN"/>
    <property type="match status" value="1"/>
</dbReference>
<evidence type="ECO:0000256" key="2">
    <source>
        <dbReference type="SAM" id="SignalP"/>
    </source>
</evidence>
<dbReference type="AlphaFoldDB" id="A0A8C7YG70"/>
<dbReference type="Ensembl" id="ENSOSIT00000027430.1">
    <property type="protein sequence ID" value="ENSOSIP00000026015.1"/>
    <property type="gene ID" value="ENSOSIG00000013639.1"/>
</dbReference>
<dbReference type="Gene3D" id="3.60.10.10">
    <property type="entry name" value="Endonuclease/exonuclease/phosphatase"/>
    <property type="match status" value="1"/>
</dbReference>
<feature type="region of interest" description="Disordered" evidence="1">
    <location>
        <begin position="492"/>
        <end position="539"/>
    </location>
</feature>
<evidence type="ECO:0000313" key="5">
    <source>
        <dbReference type="Proteomes" id="UP000694383"/>
    </source>
</evidence>
<organism evidence="4 5">
    <name type="scientific">Oryzias sinensis</name>
    <name type="common">Chinese medaka</name>
    <dbReference type="NCBI Taxonomy" id="183150"/>
    <lineage>
        <taxon>Eukaryota</taxon>
        <taxon>Metazoa</taxon>
        <taxon>Chordata</taxon>
        <taxon>Craniata</taxon>
        <taxon>Vertebrata</taxon>
        <taxon>Euteleostomi</taxon>
        <taxon>Actinopterygii</taxon>
        <taxon>Neopterygii</taxon>
        <taxon>Teleostei</taxon>
        <taxon>Neoteleostei</taxon>
        <taxon>Acanthomorphata</taxon>
        <taxon>Ovalentaria</taxon>
        <taxon>Atherinomorphae</taxon>
        <taxon>Beloniformes</taxon>
        <taxon>Adrianichthyidae</taxon>
        <taxon>Oryziinae</taxon>
        <taxon>Oryzias</taxon>
    </lineage>
</organism>
<dbReference type="GeneTree" id="ENSGT01120000271821"/>
<evidence type="ECO:0000259" key="3">
    <source>
        <dbReference type="PROSITE" id="PS50878"/>
    </source>
</evidence>
<reference evidence="4" key="1">
    <citation type="submission" date="2025-08" db="UniProtKB">
        <authorList>
            <consortium name="Ensembl"/>
        </authorList>
    </citation>
    <scope>IDENTIFICATION</scope>
</reference>
<dbReference type="InterPro" id="IPR043502">
    <property type="entry name" value="DNA/RNA_pol_sf"/>
</dbReference>
<feature type="domain" description="Reverse transcriptase" evidence="3">
    <location>
        <begin position="563"/>
        <end position="830"/>
    </location>
</feature>
<dbReference type="SUPFAM" id="SSF56219">
    <property type="entry name" value="DNase I-like"/>
    <property type="match status" value="1"/>
</dbReference>
<proteinExistence type="predicted"/>
<protein>
    <recommendedName>
        <fullName evidence="3">Reverse transcriptase domain-containing protein</fullName>
    </recommendedName>
</protein>
<feature type="compositionally biased region" description="Basic residues" evidence="1">
    <location>
        <begin position="522"/>
        <end position="534"/>
    </location>
</feature>
<evidence type="ECO:0000313" key="4">
    <source>
        <dbReference type="Ensembl" id="ENSOSIP00000026015.1"/>
    </source>
</evidence>
<keyword evidence="2" id="KW-0732">Signal</keyword>
<dbReference type="PROSITE" id="PS50878">
    <property type="entry name" value="RT_POL"/>
    <property type="match status" value="1"/>
</dbReference>
<evidence type="ECO:0000256" key="1">
    <source>
        <dbReference type="SAM" id="MobiDB-lite"/>
    </source>
</evidence>
<feature type="chain" id="PRO_5034796330" description="Reverse transcriptase domain-containing protein" evidence="2">
    <location>
        <begin position="25"/>
        <end position="982"/>
    </location>
</feature>
<dbReference type="Pfam" id="PF09004">
    <property type="entry name" value="ALKBH8_N"/>
    <property type="match status" value="1"/>
</dbReference>
<dbReference type="Proteomes" id="UP000694383">
    <property type="component" value="Unplaced"/>
</dbReference>
<dbReference type="Pfam" id="PF00078">
    <property type="entry name" value="RVT_1"/>
    <property type="match status" value="1"/>
</dbReference>
<dbReference type="InterPro" id="IPR000477">
    <property type="entry name" value="RT_dom"/>
</dbReference>
<dbReference type="CDD" id="cd01650">
    <property type="entry name" value="RT_nLTR_like"/>
    <property type="match status" value="1"/>
</dbReference>
<dbReference type="GO" id="GO:0016706">
    <property type="term" value="F:2-oxoglutarate-dependent dioxygenase activity"/>
    <property type="evidence" value="ECO:0007669"/>
    <property type="project" value="InterPro"/>
</dbReference>
<dbReference type="Pfam" id="PF03372">
    <property type="entry name" value="Exo_endo_phos"/>
    <property type="match status" value="1"/>
</dbReference>
<name>A0A8C7YG70_9TELE</name>
<feature type="compositionally biased region" description="Low complexity" evidence="1">
    <location>
        <begin position="507"/>
        <end position="519"/>
    </location>
</feature>